<evidence type="ECO:0000313" key="5">
    <source>
        <dbReference type="EMBL" id="GEU45229.1"/>
    </source>
</evidence>
<dbReference type="SUPFAM" id="SSF48452">
    <property type="entry name" value="TPR-like"/>
    <property type="match status" value="1"/>
</dbReference>
<name>A0A6L2K8D6_TANCI</name>
<dbReference type="InterPro" id="IPR011990">
    <property type="entry name" value="TPR-like_helical_dom_sf"/>
</dbReference>
<keyword evidence="3 5" id="KW-0808">Transferase</keyword>
<dbReference type="EMBL" id="BKCJ010001957">
    <property type="protein sequence ID" value="GEU45229.1"/>
    <property type="molecule type" value="Genomic_DNA"/>
</dbReference>
<dbReference type="PANTHER" id="PTHR44835:SF1">
    <property type="entry name" value="PROTEIN O-GLCNAC TRANSFERASE"/>
    <property type="match status" value="1"/>
</dbReference>
<dbReference type="AlphaFoldDB" id="A0A6L2K8D6"/>
<dbReference type="InterPro" id="IPR019734">
    <property type="entry name" value="TPR_rpt"/>
</dbReference>
<dbReference type="PANTHER" id="PTHR44835">
    <property type="entry name" value="UDP-N-ACETYLGLUCOSAMINE--PEPTIDE N-ACETYLGLUCOSAMINYLTRANSFERASE SPINDLY-RELATED"/>
    <property type="match status" value="1"/>
</dbReference>
<evidence type="ECO:0000256" key="1">
    <source>
        <dbReference type="ARBA" id="ARBA00004922"/>
    </source>
</evidence>
<gene>
    <name evidence="5" type="ORF">Tci_017207</name>
</gene>
<dbReference type="InterPro" id="IPR051939">
    <property type="entry name" value="Glycosyltr_41/O-GlcNAc_trsf"/>
</dbReference>
<comment type="pathway">
    <text evidence="1">Protein modification; protein glycosylation.</text>
</comment>
<dbReference type="Pfam" id="PF13181">
    <property type="entry name" value="TPR_8"/>
    <property type="match status" value="1"/>
</dbReference>
<feature type="compositionally biased region" description="Basic residues" evidence="4">
    <location>
        <begin position="150"/>
        <end position="159"/>
    </location>
</feature>
<reference evidence="5" key="1">
    <citation type="journal article" date="2019" name="Sci. Rep.">
        <title>Draft genome of Tanacetum cinerariifolium, the natural source of mosquito coil.</title>
        <authorList>
            <person name="Yamashiro T."/>
            <person name="Shiraishi A."/>
            <person name="Satake H."/>
            <person name="Nakayama K."/>
        </authorList>
    </citation>
    <scope>NUCLEOTIDE SEQUENCE</scope>
</reference>
<comment type="caution">
    <text evidence="5">The sequence shown here is derived from an EMBL/GenBank/DDBJ whole genome shotgun (WGS) entry which is preliminary data.</text>
</comment>
<feature type="compositionally biased region" description="Low complexity" evidence="4">
    <location>
        <begin position="106"/>
        <end position="123"/>
    </location>
</feature>
<sequence length="159" mass="17601">MQILELYIKTDNLDKAVECYQLALSIKPNLCQSLNNLVIVYTVQGKMNAASSMIEKAIVANPTYAEAYNNLGKKADHANDVMLCLSQGFQYCLNNTYTGEVISAKSPLSNNNESNNKSGSGLNTSRRLQIEESPIPSTSTEPKPFSAVRCRVHHKSHYK</sequence>
<dbReference type="GO" id="GO:0016757">
    <property type="term" value="F:glycosyltransferase activity"/>
    <property type="evidence" value="ECO:0007669"/>
    <property type="project" value="UniProtKB-KW"/>
</dbReference>
<evidence type="ECO:0000256" key="2">
    <source>
        <dbReference type="ARBA" id="ARBA00022676"/>
    </source>
</evidence>
<protein>
    <submittedName>
        <fullName evidence="5">Probable UDP-N-acetylglucosamine--peptide N-acetylglucosaminyltransferase SPINDLY</fullName>
    </submittedName>
</protein>
<evidence type="ECO:0000256" key="4">
    <source>
        <dbReference type="SAM" id="MobiDB-lite"/>
    </source>
</evidence>
<feature type="region of interest" description="Disordered" evidence="4">
    <location>
        <begin position="106"/>
        <end position="159"/>
    </location>
</feature>
<keyword evidence="2 5" id="KW-0328">Glycosyltransferase</keyword>
<dbReference type="Gene3D" id="1.25.40.10">
    <property type="entry name" value="Tetratricopeptide repeat domain"/>
    <property type="match status" value="1"/>
</dbReference>
<accession>A0A6L2K8D6</accession>
<evidence type="ECO:0000256" key="3">
    <source>
        <dbReference type="ARBA" id="ARBA00022679"/>
    </source>
</evidence>
<organism evidence="5">
    <name type="scientific">Tanacetum cinerariifolium</name>
    <name type="common">Dalmatian daisy</name>
    <name type="synonym">Chrysanthemum cinerariifolium</name>
    <dbReference type="NCBI Taxonomy" id="118510"/>
    <lineage>
        <taxon>Eukaryota</taxon>
        <taxon>Viridiplantae</taxon>
        <taxon>Streptophyta</taxon>
        <taxon>Embryophyta</taxon>
        <taxon>Tracheophyta</taxon>
        <taxon>Spermatophyta</taxon>
        <taxon>Magnoliopsida</taxon>
        <taxon>eudicotyledons</taxon>
        <taxon>Gunneridae</taxon>
        <taxon>Pentapetalae</taxon>
        <taxon>asterids</taxon>
        <taxon>campanulids</taxon>
        <taxon>Asterales</taxon>
        <taxon>Asteraceae</taxon>
        <taxon>Asteroideae</taxon>
        <taxon>Anthemideae</taxon>
        <taxon>Anthemidinae</taxon>
        <taxon>Tanacetum</taxon>
    </lineage>
</organism>
<proteinExistence type="predicted"/>